<dbReference type="SUPFAM" id="SSF48239">
    <property type="entry name" value="Terpenoid cyclases/Protein prenyltransferases"/>
    <property type="match status" value="1"/>
</dbReference>
<dbReference type="InterPro" id="IPR001330">
    <property type="entry name" value="Prenyltrans"/>
</dbReference>
<sequence length="347" mass="37834">MTPIDLLGTLFEATDQTERNGWIQWVWDQQLPQGGFRGSPFTGPWKECGGTDDDGQPITLTPTLSSNQAHLASTYTALLVLSILRAPLDKLNRPGLVAFLRSCQFEDGSFSPLRKEMNAERDVRMVLCACVISDLVADWTGVNVEQSERFVQACCSYDGGFGQRPQQESQGGTTYCALASLHLLSSVSPTISAPSLSTQPTISWLLHRQIQPRDVPFQADFDEEDQSGPKTRSISGGFQGRPGKLGDCCYSFWCGGGLSILGAQSLIDGPANKAFLLRCQSIVGGFGKAPLERPDPFHTYSALAALSLFASIDDKELGKMDALRNMSKSALGWLESERTRLGWLNSI</sequence>
<dbReference type="InterPro" id="IPR008930">
    <property type="entry name" value="Terpenoid_cyclase/PrenylTrfase"/>
</dbReference>
<comment type="cofactor">
    <cofactor evidence="1">
        <name>Zn(2+)</name>
        <dbReference type="ChEBI" id="CHEBI:29105"/>
    </cofactor>
</comment>
<evidence type="ECO:0000256" key="3">
    <source>
        <dbReference type="ARBA" id="ARBA00022602"/>
    </source>
</evidence>
<feature type="domain" description="Prenyltransferase alpha-alpha toroid" evidence="8">
    <location>
        <begin position="4"/>
        <end position="325"/>
    </location>
</feature>
<dbReference type="GO" id="GO:0005953">
    <property type="term" value="C:CAAX-protein geranylgeranyltransferase complex"/>
    <property type="evidence" value="ECO:0007669"/>
    <property type="project" value="TreeGrafter"/>
</dbReference>
<reference evidence="9" key="1">
    <citation type="submission" date="2014-08" db="EMBL/GenBank/DDBJ databases">
        <authorList>
            <person name="Sharma Rahul"/>
            <person name="Thines Marco"/>
        </authorList>
    </citation>
    <scope>NUCLEOTIDE SEQUENCE</scope>
</reference>
<dbReference type="Gene3D" id="1.50.10.20">
    <property type="match status" value="1"/>
</dbReference>
<evidence type="ECO:0000259" key="8">
    <source>
        <dbReference type="Pfam" id="PF00432"/>
    </source>
</evidence>
<dbReference type="GO" id="GO:0046872">
    <property type="term" value="F:metal ion binding"/>
    <property type="evidence" value="ECO:0007669"/>
    <property type="project" value="UniProtKB-KW"/>
</dbReference>
<comment type="similarity">
    <text evidence="2">Belongs to the protein prenyltransferase subunit beta family.</text>
</comment>
<organism evidence="9">
    <name type="scientific">Phaffia rhodozyma</name>
    <name type="common">Yeast</name>
    <name type="synonym">Xanthophyllomyces dendrorhous</name>
    <dbReference type="NCBI Taxonomy" id="264483"/>
    <lineage>
        <taxon>Eukaryota</taxon>
        <taxon>Fungi</taxon>
        <taxon>Dikarya</taxon>
        <taxon>Basidiomycota</taxon>
        <taxon>Agaricomycotina</taxon>
        <taxon>Tremellomycetes</taxon>
        <taxon>Cystofilobasidiales</taxon>
        <taxon>Mrakiaceae</taxon>
        <taxon>Phaffia</taxon>
    </lineage>
</organism>
<dbReference type="EMBL" id="LN483167">
    <property type="protein sequence ID" value="CDZ97303.1"/>
    <property type="molecule type" value="Genomic_DNA"/>
</dbReference>
<keyword evidence="4 9" id="KW-0808">Transferase</keyword>
<evidence type="ECO:0000256" key="6">
    <source>
        <dbReference type="ARBA" id="ARBA00022737"/>
    </source>
</evidence>
<keyword evidence="3" id="KW-0637">Prenyltransferase</keyword>
<evidence type="ECO:0000313" key="9">
    <source>
        <dbReference type="EMBL" id="CDZ97303.1"/>
    </source>
</evidence>
<dbReference type="Pfam" id="PF00432">
    <property type="entry name" value="Prenyltrans"/>
    <property type="match status" value="1"/>
</dbReference>
<keyword evidence="5" id="KW-0479">Metal-binding</keyword>
<proteinExistence type="inferred from homology"/>
<dbReference type="AlphaFoldDB" id="A0A0F7SHV7"/>
<protein>
    <submittedName>
        <fullName evidence="9">Protein geranylgeranyltransferase Type I, beta subunit</fullName>
    </submittedName>
</protein>
<dbReference type="PANTHER" id="PTHR11774:SF4">
    <property type="entry name" value="GERANYLGERANYL TRANSFERASE TYPE-1 SUBUNIT BETA"/>
    <property type="match status" value="1"/>
</dbReference>
<evidence type="ECO:0000256" key="2">
    <source>
        <dbReference type="ARBA" id="ARBA00010497"/>
    </source>
</evidence>
<accession>A0A0F7SHV7</accession>
<dbReference type="GO" id="GO:0004662">
    <property type="term" value="F:CAAX-protein geranylgeranyltransferase activity"/>
    <property type="evidence" value="ECO:0007669"/>
    <property type="project" value="TreeGrafter"/>
</dbReference>
<dbReference type="InterPro" id="IPR045089">
    <property type="entry name" value="PGGT1B-like"/>
</dbReference>
<evidence type="ECO:0000256" key="4">
    <source>
        <dbReference type="ARBA" id="ARBA00022679"/>
    </source>
</evidence>
<evidence type="ECO:0000256" key="5">
    <source>
        <dbReference type="ARBA" id="ARBA00022723"/>
    </source>
</evidence>
<keyword evidence="6" id="KW-0677">Repeat</keyword>
<keyword evidence="7" id="KW-0862">Zinc</keyword>
<dbReference type="PANTHER" id="PTHR11774">
    <property type="entry name" value="GERANYLGERANYL TRANSFERASE TYPE BETA SUBUNIT"/>
    <property type="match status" value="1"/>
</dbReference>
<evidence type="ECO:0000256" key="1">
    <source>
        <dbReference type="ARBA" id="ARBA00001947"/>
    </source>
</evidence>
<evidence type="ECO:0000256" key="7">
    <source>
        <dbReference type="ARBA" id="ARBA00022833"/>
    </source>
</evidence>
<name>A0A0F7SHV7_PHARH</name>